<dbReference type="SUPFAM" id="SSF88713">
    <property type="entry name" value="Glycoside hydrolase/deacetylase"/>
    <property type="match status" value="1"/>
</dbReference>
<keyword evidence="1" id="KW-0547">Nucleotide-binding</keyword>
<dbReference type="Pfam" id="PF03746">
    <property type="entry name" value="LamB_YcsF"/>
    <property type="match status" value="1"/>
</dbReference>
<protein>
    <recommendedName>
        <fullName evidence="1">5-oxoprolinase subunit A</fullName>
        <shortName evidence="1">5-OPase subunit A</shortName>
        <ecNumber evidence="1">3.5.2.9</ecNumber>
    </recommendedName>
    <alternativeName>
        <fullName evidence="1">5-oxoprolinase (ATP-hydrolyzing) subunit A</fullName>
    </alternativeName>
</protein>
<reference evidence="2" key="1">
    <citation type="journal article" date="2021" name="Front. Microbiol.">
        <title>Comprehensive Comparative Genomics and Phenotyping of Methylobacterium Species.</title>
        <authorList>
            <person name="Alessa O."/>
            <person name="Ogura Y."/>
            <person name="Fujitani Y."/>
            <person name="Takami H."/>
            <person name="Hayashi T."/>
            <person name="Sahin N."/>
            <person name="Tani A."/>
        </authorList>
    </citation>
    <scope>NUCLEOTIDE SEQUENCE</scope>
    <source>
        <strain evidence="2">DSM 23674</strain>
    </source>
</reference>
<keyword evidence="3" id="KW-1185">Reference proteome</keyword>
<gene>
    <name evidence="1 2" type="primary">pxpA</name>
    <name evidence="2" type="ORF">EKPJFOCH_2947</name>
</gene>
<evidence type="ECO:0000256" key="1">
    <source>
        <dbReference type="HAMAP-Rule" id="MF_00691"/>
    </source>
</evidence>
<dbReference type="RefSeq" id="WP_238232288.1">
    <property type="nucleotide sequence ID" value="NZ_BPRA01000014.1"/>
</dbReference>
<comment type="function">
    <text evidence="1">Catalyzes the cleavage of 5-oxoproline to form L-glutamate coupled to the hydrolysis of ATP to ADP and inorganic phosphate.</text>
</comment>
<dbReference type="EMBL" id="BPRA01000014">
    <property type="protein sequence ID" value="GJE56443.1"/>
    <property type="molecule type" value="Genomic_DNA"/>
</dbReference>
<dbReference type="NCBIfam" id="NF003816">
    <property type="entry name" value="PRK05406.1-5"/>
    <property type="match status" value="1"/>
</dbReference>
<keyword evidence="1" id="KW-0378">Hydrolase</keyword>
<dbReference type="EC" id="3.5.2.9" evidence="1"/>
<dbReference type="Proteomes" id="UP001055101">
    <property type="component" value="Unassembled WGS sequence"/>
</dbReference>
<dbReference type="HAMAP" id="MF_00691">
    <property type="entry name" value="PxpA"/>
    <property type="match status" value="1"/>
</dbReference>
<comment type="caution">
    <text evidence="2">The sequence shown here is derived from an EMBL/GenBank/DDBJ whole genome shotgun (WGS) entry which is preliminary data.</text>
</comment>
<sequence>MSGQRNIDLNADLGEGFGAWRMGDDAALLAIVTSANVACGFHAGDPDIMVETAMAAKARGVAVGAHPGFFDLRGFGRTPIRETPRRIERDVAYQIGALQACAALAGTRVTYVKAHGALANLANAEDAIAEAIARAVAGVDRGLALVVMPGLPAERAAARAGLRGIREIYADRAYADDGRLAPRAMDGAVLHDAHDIAARVRRMVEDGAVTTLSGRRIPVGIDTVCVHGDHPGAIAAARVVRAELEGAGLALRPFAPP</sequence>
<dbReference type="InterPro" id="IPR011330">
    <property type="entry name" value="Glyco_hydro/deAcase_b/a-brl"/>
</dbReference>
<proteinExistence type="inferred from homology"/>
<evidence type="ECO:0000313" key="3">
    <source>
        <dbReference type="Proteomes" id="UP001055101"/>
    </source>
</evidence>
<evidence type="ECO:0000313" key="2">
    <source>
        <dbReference type="EMBL" id="GJE56443.1"/>
    </source>
</evidence>
<dbReference type="PANTHER" id="PTHR30292">
    <property type="entry name" value="UNCHARACTERIZED PROTEIN YBGL-RELATED"/>
    <property type="match status" value="1"/>
</dbReference>
<name>A0ABQ4TM56_9HYPH</name>
<organism evidence="2 3">
    <name type="scientific">Methylobacterium thuringiense</name>
    <dbReference type="NCBI Taxonomy" id="1003091"/>
    <lineage>
        <taxon>Bacteria</taxon>
        <taxon>Pseudomonadati</taxon>
        <taxon>Pseudomonadota</taxon>
        <taxon>Alphaproteobacteria</taxon>
        <taxon>Hyphomicrobiales</taxon>
        <taxon>Methylobacteriaceae</taxon>
        <taxon>Methylobacterium</taxon>
    </lineage>
</organism>
<comment type="similarity">
    <text evidence="1">Belongs to the LamB/PxpA family.</text>
</comment>
<comment type="subunit">
    <text evidence="1">Forms a complex composed of PxpA, PxpB and PxpC.</text>
</comment>
<dbReference type="InterPro" id="IPR005501">
    <property type="entry name" value="LamB/YcsF/PxpA-like"/>
</dbReference>
<dbReference type="PANTHER" id="PTHR30292:SF0">
    <property type="entry name" value="5-OXOPROLINASE SUBUNIT A"/>
    <property type="match status" value="1"/>
</dbReference>
<accession>A0ABQ4TM56</accession>
<dbReference type="CDD" id="cd10787">
    <property type="entry name" value="LamB_YcsF_like"/>
    <property type="match status" value="1"/>
</dbReference>
<dbReference type="NCBIfam" id="NF003814">
    <property type="entry name" value="PRK05406.1-3"/>
    <property type="match status" value="1"/>
</dbReference>
<reference evidence="2" key="2">
    <citation type="submission" date="2021-08" db="EMBL/GenBank/DDBJ databases">
        <authorList>
            <person name="Tani A."/>
            <person name="Ola A."/>
            <person name="Ogura Y."/>
            <person name="Katsura K."/>
            <person name="Hayashi T."/>
        </authorList>
    </citation>
    <scope>NUCLEOTIDE SEQUENCE</scope>
    <source>
        <strain evidence="2">DSM 23674</strain>
    </source>
</reference>
<keyword evidence="1" id="KW-0067">ATP-binding</keyword>
<dbReference type="Gene3D" id="3.20.20.370">
    <property type="entry name" value="Glycoside hydrolase/deacetylase"/>
    <property type="match status" value="1"/>
</dbReference>
<comment type="catalytic activity">
    <reaction evidence="1">
        <text>5-oxo-L-proline + ATP + 2 H2O = L-glutamate + ADP + phosphate + H(+)</text>
        <dbReference type="Rhea" id="RHEA:10348"/>
        <dbReference type="ChEBI" id="CHEBI:15377"/>
        <dbReference type="ChEBI" id="CHEBI:15378"/>
        <dbReference type="ChEBI" id="CHEBI:29985"/>
        <dbReference type="ChEBI" id="CHEBI:30616"/>
        <dbReference type="ChEBI" id="CHEBI:43474"/>
        <dbReference type="ChEBI" id="CHEBI:58402"/>
        <dbReference type="ChEBI" id="CHEBI:456216"/>
        <dbReference type="EC" id="3.5.2.9"/>
    </reaction>
</comment>